<protein>
    <submittedName>
        <fullName evidence="1">Uncharacterized protein</fullName>
    </submittedName>
</protein>
<sequence>LQNQQPHKRNDRDKLKEVIYNYHHIMRMNSIEDFSKITPDKEVLEPEFKQENN</sequence>
<feature type="non-terminal residue" evidence="1">
    <location>
        <position position="1"/>
    </location>
</feature>
<evidence type="ECO:0000313" key="1">
    <source>
        <dbReference type="EMBL" id="GAG34960.1"/>
    </source>
</evidence>
<comment type="caution">
    <text evidence="1">The sequence shown here is derived from an EMBL/GenBank/DDBJ whole genome shotgun (WGS) entry which is preliminary data.</text>
</comment>
<name>X0WWC0_9ZZZZ</name>
<gene>
    <name evidence="1" type="ORF">S01H1_72413</name>
</gene>
<organism evidence="1">
    <name type="scientific">marine sediment metagenome</name>
    <dbReference type="NCBI Taxonomy" id="412755"/>
    <lineage>
        <taxon>unclassified sequences</taxon>
        <taxon>metagenomes</taxon>
        <taxon>ecological metagenomes</taxon>
    </lineage>
</organism>
<reference evidence="1" key="1">
    <citation type="journal article" date="2014" name="Front. Microbiol.">
        <title>High frequency of phylogenetically diverse reductive dehalogenase-homologous genes in deep subseafloor sedimentary metagenomes.</title>
        <authorList>
            <person name="Kawai M."/>
            <person name="Futagami T."/>
            <person name="Toyoda A."/>
            <person name="Takaki Y."/>
            <person name="Nishi S."/>
            <person name="Hori S."/>
            <person name="Arai W."/>
            <person name="Tsubouchi T."/>
            <person name="Morono Y."/>
            <person name="Uchiyama I."/>
            <person name="Ito T."/>
            <person name="Fujiyama A."/>
            <person name="Inagaki F."/>
            <person name="Takami H."/>
        </authorList>
    </citation>
    <scope>NUCLEOTIDE SEQUENCE</scope>
    <source>
        <strain evidence="1">Expedition CK06-06</strain>
    </source>
</reference>
<dbReference type="EMBL" id="BARS01048290">
    <property type="protein sequence ID" value="GAG34960.1"/>
    <property type="molecule type" value="Genomic_DNA"/>
</dbReference>
<proteinExistence type="predicted"/>
<dbReference type="AlphaFoldDB" id="X0WWC0"/>
<accession>X0WWC0</accession>